<feature type="region of interest" description="Disordered" evidence="1">
    <location>
        <begin position="220"/>
        <end position="241"/>
    </location>
</feature>
<keyword evidence="4" id="KW-1185">Reference proteome</keyword>
<feature type="compositionally biased region" description="Basic and acidic residues" evidence="1">
    <location>
        <begin position="120"/>
        <end position="131"/>
    </location>
</feature>
<dbReference type="AlphaFoldDB" id="A0A1J1HUH8"/>
<name>A0A1J1HUH8_9DIPT</name>
<organism evidence="3 4">
    <name type="scientific">Clunio marinus</name>
    <dbReference type="NCBI Taxonomy" id="568069"/>
    <lineage>
        <taxon>Eukaryota</taxon>
        <taxon>Metazoa</taxon>
        <taxon>Ecdysozoa</taxon>
        <taxon>Arthropoda</taxon>
        <taxon>Hexapoda</taxon>
        <taxon>Insecta</taxon>
        <taxon>Pterygota</taxon>
        <taxon>Neoptera</taxon>
        <taxon>Endopterygota</taxon>
        <taxon>Diptera</taxon>
        <taxon>Nematocera</taxon>
        <taxon>Chironomoidea</taxon>
        <taxon>Chironomidae</taxon>
        <taxon>Clunio</taxon>
    </lineage>
</organism>
<dbReference type="OrthoDB" id="6363232at2759"/>
<accession>A0A1J1HUH8</accession>
<proteinExistence type="predicted"/>
<evidence type="ECO:0000313" key="3">
    <source>
        <dbReference type="EMBL" id="CRK89809.1"/>
    </source>
</evidence>
<keyword evidence="2" id="KW-0732">Signal</keyword>
<feature type="region of interest" description="Disordered" evidence="1">
    <location>
        <begin position="94"/>
        <end position="132"/>
    </location>
</feature>
<gene>
    <name evidence="3" type="primary">putative GG18218</name>
    <name evidence="3" type="ORF">CLUMA_CG003479</name>
</gene>
<reference evidence="3 4" key="1">
    <citation type="submission" date="2015-04" db="EMBL/GenBank/DDBJ databases">
        <authorList>
            <person name="Syromyatnikov M.Y."/>
            <person name="Popov V.N."/>
        </authorList>
    </citation>
    <scope>NUCLEOTIDE SEQUENCE [LARGE SCALE GENOMIC DNA]</scope>
</reference>
<dbReference type="Proteomes" id="UP000183832">
    <property type="component" value="Unassembled WGS sequence"/>
</dbReference>
<feature type="signal peptide" evidence="2">
    <location>
        <begin position="1"/>
        <end position="22"/>
    </location>
</feature>
<evidence type="ECO:0000313" key="4">
    <source>
        <dbReference type="Proteomes" id="UP000183832"/>
    </source>
</evidence>
<feature type="region of interest" description="Disordered" evidence="1">
    <location>
        <begin position="168"/>
        <end position="198"/>
    </location>
</feature>
<protein>
    <submittedName>
        <fullName evidence="3">CLUMA_CG003479, isoform A</fullName>
    </submittedName>
</protein>
<sequence>MKHFTLTLLALLQCFYFHEVLCHDANDDHQQHLRMSVGDILKVNSSSAAATTNISEKKSQRDQRTLHRRAGGHLVLGVTSTTTLNPLPTHLHEETATELSSHDTNSNFKNHKTYFRRKVKADSNRSHDENKSSSNIVNVAILDSKNSKELNDDENNLDFGLMTMSAAGEGTKSNDVSSKTSSSSKSATKKDEKQKTLSDQIAEGKYGLIEKELFSKTPKRPGIVSYKTNPETPNDNEKTLGGLDKDEIWLSEDHLLVLKGGVPNEKKNEADSDEWKPIDDYEAPARPVKIPINPRVPPPFPVQLTDNGPLQFIGHNQFSLFNPFTNETGLFTNDPSDGAANFHQANSPDPKNLFTGPGTFKNLTKDQIRDVIPPPPWLHHKTHNDNDLLKHFPFNLPLPENRTEDFDEDDPSLFYPPPYSFIYKINHTNLAPIGPLVPGIILPPPPNFFSVYDPDENKKPVKTPIDVINRIQEIHLKNRLSASSTTTTTSSPPKLTSYVPTLREFTRKAKVSSSTPSTRLHKTKQLTTLRPSTTTSLKIHPYDTTTLKLHPVYVPTSGSTTSSTTTTTIQPPAAINIKPYQQDYGTQAHPIYFEYFDARTANPIKSQYIGPEYQNSYETSPVYNPISNTSPTPQQVVRGGGNHNKKPKSFYQPQFLSSTISPHPQHIDTKFLFVTPKPELQYASVVASPQPYPVSTPTPLAYNTVPVQKPLVLKPVGRFEDEIAAIQQTLDFYNGKKFQQKTPKVKAVYEFSFEASKHKNQQQDDFQPMLSYDQKNYYSPKPEINYSQLSELIKTNSYYPTTTETTMKYYRTKQSATLPPKKNSATETSASTPMAFGQKLRPQNLNYYVRPMFKEVVTTPQKSQKIINYSASYDPINVDHGYRINNRNVKYRKPSHHQQQQQQHHEFYEPASEVASLLNDTIVNYKQPLRPINPLSEFINVDSRFPPQNSPPYISQPQPLPPQYQPHNPYYPVPYPRPIPIQQQQQPQYHHQQHHQQQHPINLVKYEYPQIPQINPESVHITFYNRPMEKSDNNYYVTPRI</sequence>
<feature type="compositionally biased region" description="Low complexity" evidence="1">
    <location>
        <begin position="171"/>
        <end position="186"/>
    </location>
</feature>
<evidence type="ECO:0000256" key="2">
    <source>
        <dbReference type="SAM" id="SignalP"/>
    </source>
</evidence>
<feature type="chain" id="PRO_5012995265" evidence="2">
    <location>
        <begin position="23"/>
        <end position="1041"/>
    </location>
</feature>
<feature type="compositionally biased region" description="Basic residues" evidence="1">
    <location>
        <begin position="109"/>
        <end position="119"/>
    </location>
</feature>
<evidence type="ECO:0000256" key="1">
    <source>
        <dbReference type="SAM" id="MobiDB-lite"/>
    </source>
</evidence>
<dbReference type="EMBL" id="CVRI01000014">
    <property type="protein sequence ID" value="CRK89809.1"/>
    <property type="molecule type" value="Genomic_DNA"/>
</dbReference>
<feature type="region of interest" description="Disordered" evidence="1">
    <location>
        <begin position="337"/>
        <end position="357"/>
    </location>
</feature>
<feature type="compositionally biased region" description="Polar residues" evidence="1">
    <location>
        <begin position="97"/>
        <end position="108"/>
    </location>
</feature>